<dbReference type="InterPro" id="IPR011990">
    <property type="entry name" value="TPR-like_helical_dom_sf"/>
</dbReference>
<gene>
    <name evidence="5" type="primary">bamD</name>
    <name evidence="5" type="ORF">ENV60_09740</name>
</gene>
<comment type="caution">
    <text evidence="5">The sequence shown here is derived from an EMBL/GenBank/DDBJ whole genome shotgun (WGS) entry which is preliminary data.</text>
</comment>
<protein>
    <submittedName>
        <fullName evidence="5">Outer membrane protein assembly factor BamD</fullName>
    </submittedName>
</protein>
<dbReference type="AlphaFoldDB" id="A0A7C4XM27"/>
<organism evidence="5">
    <name type="scientific">candidate division WOR-3 bacterium</name>
    <dbReference type="NCBI Taxonomy" id="2052148"/>
    <lineage>
        <taxon>Bacteria</taxon>
        <taxon>Bacteria division WOR-3</taxon>
    </lineage>
</organism>
<reference evidence="5" key="1">
    <citation type="journal article" date="2020" name="mSystems">
        <title>Genome- and Community-Level Interaction Insights into Carbon Utilization and Element Cycling Functions of Hydrothermarchaeota in Hydrothermal Sediment.</title>
        <authorList>
            <person name="Zhou Z."/>
            <person name="Liu Y."/>
            <person name="Xu W."/>
            <person name="Pan J."/>
            <person name="Luo Z.H."/>
            <person name="Li M."/>
        </authorList>
    </citation>
    <scope>NUCLEOTIDE SEQUENCE [LARGE SCALE GENOMIC DNA]</scope>
    <source>
        <strain evidence="5">SpSt-774</strain>
    </source>
</reference>
<feature type="domain" description="Leucine-binding protein" evidence="3">
    <location>
        <begin position="231"/>
        <end position="470"/>
    </location>
</feature>
<dbReference type="InterPro" id="IPR039565">
    <property type="entry name" value="BamD-like"/>
</dbReference>
<dbReference type="InterPro" id="IPR051010">
    <property type="entry name" value="BCAA_transport"/>
</dbReference>
<evidence type="ECO:0000259" key="3">
    <source>
        <dbReference type="Pfam" id="PF13458"/>
    </source>
</evidence>
<dbReference type="Pfam" id="PF13458">
    <property type="entry name" value="Peripla_BP_6"/>
    <property type="match status" value="1"/>
</dbReference>
<evidence type="ECO:0000256" key="1">
    <source>
        <dbReference type="ARBA" id="ARBA00010062"/>
    </source>
</evidence>
<dbReference type="Gene3D" id="1.25.40.10">
    <property type="entry name" value="Tetratricopeptide repeat domain"/>
    <property type="match status" value="1"/>
</dbReference>
<dbReference type="PANTHER" id="PTHR30483">
    <property type="entry name" value="LEUCINE-SPECIFIC-BINDING PROTEIN"/>
    <property type="match status" value="1"/>
</dbReference>
<dbReference type="PANTHER" id="PTHR30483:SF6">
    <property type="entry name" value="PERIPLASMIC BINDING PROTEIN OF ABC TRANSPORTER FOR NATURAL AMINO ACIDS"/>
    <property type="match status" value="1"/>
</dbReference>
<dbReference type="SUPFAM" id="SSF48452">
    <property type="entry name" value="TPR-like"/>
    <property type="match status" value="1"/>
</dbReference>
<accession>A0A7C4XM27</accession>
<evidence type="ECO:0000259" key="4">
    <source>
        <dbReference type="Pfam" id="PF13525"/>
    </source>
</evidence>
<comment type="similarity">
    <text evidence="1">Belongs to the leucine-binding protein family.</text>
</comment>
<dbReference type="Pfam" id="PF13525">
    <property type="entry name" value="YfiO"/>
    <property type="match status" value="1"/>
</dbReference>
<evidence type="ECO:0000256" key="2">
    <source>
        <dbReference type="ARBA" id="ARBA00022729"/>
    </source>
</evidence>
<dbReference type="Gene3D" id="3.40.50.2300">
    <property type="match status" value="2"/>
</dbReference>
<proteinExistence type="inferred from homology"/>
<feature type="domain" description="Outer membrane lipoprotein BamD-like" evidence="4">
    <location>
        <begin position="32"/>
        <end position="157"/>
    </location>
</feature>
<dbReference type="InterPro" id="IPR028081">
    <property type="entry name" value="Leu-bd"/>
</dbReference>
<evidence type="ECO:0000313" key="5">
    <source>
        <dbReference type="EMBL" id="HGV98557.1"/>
    </source>
</evidence>
<sequence length="546" mass="63150">MKYLLIYIIIFSLNFEGCTIIRTKILKGSFEEQANSIFENGNNYFKAREYEKATIELKKLVNNYPGTRVYEPGLYLLAFSYYKLTDYENSIYYGRQFLKEFPNSNYTTKTLKILGEANLQLVKDYEAVYYFIKFYKSTPDTSEKRIVKEKIGTLLSKLTVSDLEKLHRTFIGEQIDEEILYNLIKAEIREGKEKEARRDFELLTRRFPETHYGGEFEDFKKVSSLGLISGRVGVLLPLSGKFSQYGMKLLEIIKFFEKNRSLPFSLVTMDTKSDPIEATIATSELIENRKVDFIIGPLFTIEALGAVGFAFARGVPVIIPTTLEARFDQISSCFMPGQTLEEQTKIVAHYSINSLHYTKFAVLQADILKYKGLGNIFINEVRRYNGEVVAVETFNPDSVTLKWELERIKKKRPEAIFLAMDTEMIINTAPQVFYYGLTGVKLLGLDFFYNEKVIRLGERYVESSIFTSPVQVDSLVAQELEKNGFNSDDFISAKFFQVLWSLRELKNYERINLIDALNNIFKKRETFNIWTIRNGEFVKLAEMSGE</sequence>
<dbReference type="EMBL" id="DTGZ01000183">
    <property type="protein sequence ID" value="HGV98557.1"/>
    <property type="molecule type" value="Genomic_DNA"/>
</dbReference>
<dbReference type="InterPro" id="IPR028082">
    <property type="entry name" value="Peripla_BP_I"/>
</dbReference>
<dbReference type="SUPFAM" id="SSF53822">
    <property type="entry name" value="Periplasmic binding protein-like I"/>
    <property type="match status" value="1"/>
</dbReference>
<name>A0A7C4XM27_UNCW3</name>
<keyword evidence="2" id="KW-0732">Signal</keyword>